<accession>A0A518HKK3</accession>
<evidence type="ECO:0000313" key="2">
    <source>
        <dbReference type="EMBL" id="QDV41371.1"/>
    </source>
</evidence>
<gene>
    <name evidence="2" type="ORF">Enr13x_12090</name>
</gene>
<sequence length="107" mass="12032" precursor="true">MKGLRICLAALAISLFSGLDTEADAGDWVVRVQMESVFNGHTYYPTLYSSTNKSDAASAYAWYELLMKVYPQKFRTDVLNPLGVPSYYIPIRMHFVYLSGINPTGRP</sequence>
<dbReference type="AlphaFoldDB" id="A0A518HKK3"/>
<feature type="chain" id="PRO_5021771474" evidence="1">
    <location>
        <begin position="26"/>
        <end position="107"/>
    </location>
</feature>
<evidence type="ECO:0000256" key="1">
    <source>
        <dbReference type="SAM" id="SignalP"/>
    </source>
</evidence>
<evidence type="ECO:0000313" key="3">
    <source>
        <dbReference type="Proteomes" id="UP000319004"/>
    </source>
</evidence>
<dbReference type="EMBL" id="CP037423">
    <property type="protein sequence ID" value="QDV41371.1"/>
    <property type="molecule type" value="Genomic_DNA"/>
</dbReference>
<proteinExistence type="predicted"/>
<reference evidence="2 3" key="1">
    <citation type="submission" date="2019-03" db="EMBL/GenBank/DDBJ databases">
        <title>Deep-cultivation of Planctomycetes and their phenomic and genomic characterization uncovers novel biology.</title>
        <authorList>
            <person name="Wiegand S."/>
            <person name="Jogler M."/>
            <person name="Boedeker C."/>
            <person name="Pinto D."/>
            <person name="Vollmers J."/>
            <person name="Rivas-Marin E."/>
            <person name="Kohn T."/>
            <person name="Peeters S.H."/>
            <person name="Heuer A."/>
            <person name="Rast P."/>
            <person name="Oberbeckmann S."/>
            <person name="Bunk B."/>
            <person name="Jeske O."/>
            <person name="Meyerdierks A."/>
            <person name="Storesund J.E."/>
            <person name="Kallscheuer N."/>
            <person name="Luecker S."/>
            <person name="Lage O.M."/>
            <person name="Pohl T."/>
            <person name="Merkel B.J."/>
            <person name="Hornburger P."/>
            <person name="Mueller R.-W."/>
            <person name="Bruemmer F."/>
            <person name="Labrenz M."/>
            <person name="Spormann A.M."/>
            <person name="Op den Camp H."/>
            <person name="Overmann J."/>
            <person name="Amann R."/>
            <person name="Jetten M.S.M."/>
            <person name="Mascher T."/>
            <person name="Medema M.H."/>
            <person name="Devos D.P."/>
            <person name="Kaster A.-K."/>
            <person name="Ovreas L."/>
            <person name="Rohde M."/>
            <person name="Galperin M.Y."/>
            <person name="Jogler C."/>
        </authorList>
    </citation>
    <scope>NUCLEOTIDE SEQUENCE [LARGE SCALE GENOMIC DNA]</scope>
    <source>
        <strain evidence="2 3">Enr13</strain>
    </source>
</reference>
<name>A0A518HKK3_9BACT</name>
<organism evidence="2 3">
    <name type="scientific">Stieleria neptunia</name>
    <dbReference type="NCBI Taxonomy" id="2527979"/>
    <lineage>
        <taxon>Bacteria</taxon>
        <taxon>Pseudomonadati</taxon>
        <taxon>Planctomycetota</taxon>
        <taxon>Planctomycetia</taxon>
        <taxon>Pirellulales</taxon>
        <taxon>Pirellulaceae</taxon>
        <taxon>Stieleria</taxon>
    </lineage>
</organism>
<dbReference type="RefSeq" id="WP_145385107.1">
    <property type="nucleotide sequence ID" value="NZ_CP037423.1"/>
</dbReference>
<keyword evidence="1" id="KW-0732">Signal</keyword>
<keyword evidence="3" id="KW-1185">Reference proteome</keyword>
<protein>
    <submittedName>
        <fullName evidence="2">Uncharacterized protein</fullName>
    </submittedName>
</protein>
<feature type="signal peptide" evidence="1">
    <location>
        <begin position="1"/>
        <end position="25"/>
    </location>
</feature>
<dbReference type="Proteomes" id="UP000319004">
    <property type="component" value="Chromosome"/>
</dbReference>
<dbReference type="KEGG" id="snep:Enr13x_12090"/>